<evidence type="ECO:0000256" key="2">
    <source>
        <dbReference type="RuleBase" id="RU364082"/>
    </source>
</evidence>
<dbReference type="InterPro" id="IPR036291">
    <property type="entry name" value="NAD(P)-bd_dom_sf"/>
</dbReference>
<evidence type="ECO:0000313" key="4">
    <source>
        <dbReference type="EMBL" id="OGG29330.1"/>
    </source>
</evidence>
<dbReference type="UniPathway" id="UPA00124"/>
<reference evidence="4 5" key="1">
    <citation type="journal article" date="2016" name="Nat. Commun.">
        <title>Thousands of microbial genomes shed light on interconnected biogeochemical processes in an aquifer system.</title>
        <authorList>
            <person name="Anantharaman K."/>
            <person name="Brown C.T."/>
            <person name="Hug L.A."/>
            <person name="Sharon I."/>
            <person name="Castelle C.J."/>
            <person name="Probst A.J."/>
            <person name="Thomas B.C."/>
            <person name="Singh A."/>
            <person name="Wilkins M.J."/>
            <person name="Karaoz U."/>
            <person name="Brodie E.L."/>
            <person name="Williams K.H."/>
            <person name="Hubbard S.S."/>
            <person name="Banfield J.F."/>
        </authorList>
    </citation>
    <scope>NUCLEOTIDE SEQUENCE [LARGE SCALE GENOMIC DNA]</scope>
</reference>
<dbReference type="GO" id="GO:0008831">
    <property type="term" value="F:dTDP-4-dehydrorhamnose reductase activity"/>
    <property type="evidence" value="ECO:0007669"/>
    <property type="project" value="UniProtKB-EC"/>
</dbReference>
<comment type="pathway">
    <text evidence="2">Carbohydrate biosynthesis; dTDP-L-rhamnose biosynthesis.</text>
</comment>
<dbReference type="EC" id="1.1.1.133" evidence="2"/>
<comment type="caution">
    <text evidence="4">The sequence shown here is derived from an EMBL/GenBank/DDBJ whole genome shotgun (WGS) entry which is preliminary data.</text>
</comment>
<dbReference type="InterPro" id="IPR029903">
    <property type="entry name" value="RmlD-like-bd"/>
</dbReference>
<evidence type="ECO:0000313" key="5">
    <source>
        <dbReference type="Proteomes" id="UP000176450"/>
    </source>
</evidence>
<dbReference type="EMBL" id="MFJX01000071">
    <property type="protein sequence ID" value="OGG29330.1"/>
    <property type="molecule type" value="Genomic_DNA"/>
</dbReference>
<evidence type="ECO:0000256" key="1">
    <source>
        <dbReference type="ARBA" id="ARBA00010944"/>
    </source>
</evidence>
<name>A0A1F6AXE3_9BACT</name>
<keyword evidence="2" id="KW-0521">NADP</keyword>
<proteinExistence type="inferred from homology"/>
<keyword evidence="2" id="KW-0560">Oxidoreductase</keyword>
<comment type="similarity">
    <text evidence="1 2">Belongs to the dTDP-4-dehydrorhamnose reductase family.</text>
</comment>
<dbReference type="Pfam" id="PF04321">
    <property type="entry name" value="RmlD_sub_bind"/>
    <property type="match status" value="1"/>
</dbReference>
<dbReference type="Gene3D" id="3.40.50.720">
    <property type="entry name" value="NAD(P)-binding Rossmann-like Domain"/>
    <property type="match status" value="1"/>
</dbReference>
<feature type="domain" description="RmlD-like substrate binding" evidence="3">
    <location>
        <begin position="1"/>
        <end position="284"/>
    </location>
</feature>
<sequence length="291" mass="32592">MNVLGTGLSGLVGSRVVELMSPQFSFENLSLETGVDITKKESVDSFFEHSDASWVFHMAAYTDVQGAERDRPQREASMAWKVNVLATEHIADNCRKFGKKLLYVDTDYAFDGKKTEYRETDAPHPLGWYAITKYEGAKRVMALGDKGLIIRISNPYRAHPVGKKDFVHKILERLEHHETVSAPRDQLFTPTFIDDIAYALLALIQADARGTYHVAGTGGLSPFDAALAIADTFKCDRARVMPSTFKEMFNNRAPAPQYAVLNNDKIRALGISMRTFAEGLLEVKKQEKKLQ</sequence>
<dbReference type="CDD" id="cd05254">
    <property type="entry name" value="dTDP_HR_like_SDR_e"/>
    <property type="match status" value="1"/>
</dbReference>
<evidence type="ECO:0000259" key="3">
    <source>
        <dbReference type="Pfam" id="PF04321"/>
    </source>
</evidence>
<organism evidence="4 5">
    <name type="scientific">Candidatus Gottesmanbacteria bacterium RIFCSPLOWO2_01_FULL_46_9</name>
    <dbReference type="NCBI Taxonomy" id="1798394"/>
    <lineage>
        <taxon>Bacteria</taxon>
        <taxon>Candidatus Gottesmaniibacteriota</taxon>
    </lineage>
</organism>
<dbReference type="PANTHER" id="PTHR10491:SF4">
    <property type="entry name" value="METHIONINE ADENOSYLTRANSFERASE 2 SUBUNIT BETA"/>
    <property type="match status" value="1"/>
</dbReference>
<dbReference type="Proteomes" id="UP000176450">
    <property type="component" value="Unassembled WGS sequence"/>
</dbReference>
<dbReference type="PANTHER" id="PTHR10491">
    <property type="entry name" value="DTDP-4-DEHYDRORHAMNOSE REDUCTASE"/>
    <property type="match status" value="1"/>
</dbReference>
<protein>
    <recommendedName>
        <fullName evidence="2">dTDP-4-dehydrorhamnose reductase</fullName>
        <ecNumber evidence="2">1.1.1.133</ecNumber>
    </recommendedName>
</protein>
<dbReference type="GO" id="GO:0019305">
    <property type="term" value="P:dTDP-rhamnose biosynthetic process"/>
    <property type="evidence" value="ECO:0007669"/>
    <property type="project" value="UniProtKB-UniPathway"/>
</dbReference>
<accession>A0A1F6AXE3</accession>
<dbReference type="SUPFAM" id="SSF51735">
    <property type="entry name" value="NAD(P)-binding Rossmann-fold domains"/>
    <property type="match status" value="1"/>
</dbReference>
<dbReference type="AlphaFoldDB" id="A0A1F6AXE3"/>
<gene>
    <name evidence="4" type="ORF">A3A63_04355</name>
</gene>
<dbReference type="InterPro" id="IPR005913">
    <property type="entry name" value="dTDP_dehydrorham_reduct"/>
</dbReference>
<comment type="function">
    <text evidence="2">Catalyzes the reduction of dTDP-6-deoxy-L-lyxo-4-hexulose to yield dTDP-L-rhamnose.</text>
</comment>